<name>A0AAU9QAW1_9VIBR</name>
<feature type="transmembrane region" description="Helical" evidence="1">
    <location>
        <begin position="12"/>
        <end position="32"/>
    </location>
</feature>
<dbReference type="Pfam" id="PF07922">
    <property type="entry name" value="Glyco_transf_52"/>
    <property type="match status" value="1"/>
</dbReference>
<gene>
    <name evidence="2" type="primary">wvcD</name>
    <name evidence="2" type="ORF">THF1D04_40136</name>
</gene>
<keyword evidence="1" id="KW-0472">Membrane</keyword>
<keyword evidence="1" id="KW-0812">Transmembrane</keyword>
<evidence type="ECO:0000313" key="2">
    <source>
        <dbReference type="EMBL" id="CAH1535234.1"/>
    </source>
</evidence>
<reference evidence="2" key="1">
    <citation type="submission" date="2022-01" db="EMBL/GenBank/DDBJ databases">
        <authorList>
            <person name="Lagorce A."/>
        </authorList>
    </citation>
    <scope>NUCLEOTIDE SEQUENCE</scope>
    <source>
        <strain evidence="2">Th15_F1_D04</strain>
    </source>
</reference>
<dbReference type="Proteomes" id="UP001295420">
    <property type="component" value="Unassembled WGS sequence"/>
</dbReference>
<dbReference type="AlphaFoldDB" id="A0AAU9QAW1"/>
<dbReference type="RefSeq" id="WP_409931575.1">
    <property type="nucleotide sequence ID" value="NZ_CAKMTQ010000034.1"/>
</dbReference>
<evidence type="ECO:0000313" key="3">
    <source>
        <dbReference type="Proteomes" id="UP001295420"/>
    </source>
</evidence>
<accession>A0AAU9QAW1</accession>
<organism evidence="2 3">
    <name type="scientific">Vibrio owensii</name>
    <dbReference type="NCBI Taxonomy" id="696485"/>
    <lineage>
        <taxon>Bacteria</taxon>
        <taxon>Pseudomonadati</taxon>
        <taxon>Pseudomonadota</taxon>
        <taxon>Gammaproteobacteria</taxon>
        <taxon>Vibrionales</taxon>
        <taxon>Vibrionaceae</taxon>
        <taxon>Vibrio</taxon>
    </lineage>
</organism>
<sequence>MKNIITYKRITSEYNNVCYINSIFALFLYLYINKGGSSTLFISHVDFQDTLKNSKLDNVIILDSKLNGKWDSLLYKFGLLQYDINSYIKGKRFFGHDHITYAFLFNLEKGSILEDGIGNYNGPIPLKNQIKRALKGRVISPLGYSNKIQYVYLSRPEDADVKLEKKIKPFSMVSFLDYTRNHSLSIIFDKVSPSLKNKKILFTQPISEAGIVSEDEKIQIYKEIIDKYNIDMIKPHPRDISNYSKSFKCSIVDKFIPAEAMISPEDKDITLYTLNSTSLYNLKKVNSNITIKILLSDLHQNLNDWKKGQYKL</sequence>
<comment type="caution">
    <text evidence="2">The sequence shown here is derived from an EMBL/GenBank/DDBJ whole genome shotgun (WGS) entry which is preliminary data.</text>
</comment>
<keyword evidence="1" id="KW-1133">Transmembrane helix</keyword>
<dbReference type="EMBL" id="CAKMTQ010000034">
    <property type="protein sequence ID" value="CAH1535234.1"/>
    <property type="molecule type" value="Genomic_DNA"/>
</dbReference>
<protein>
    <submittedName>
        <fullName evidence="2">WvcD</fullName>
    </submittedName>
</protein>
<evidence type="ECO:0000256" key="1">
    <source>
        <dbReference type="SAM" id="Phobius"/>
    </source>
</evidence>
<proteinExistence type="predicted"/>
<dbReference type="InterPro" id="IPR012477">
    <property type="entry name" value="Glyco_transf_52"/>
</dbReference>